<dbReference type="Pfam" id="PF09719">
    <property type="entry name" value="C_GCAxxG_C_C"/>
    <property type="match status" value="1"/>
</dbReference>
<feature type="chain" id="PRO_5002851877" description="C_GCAxxG_C_C family protein" evidence="1">
    <location>
        <begin position="25"/>
        <end position="196"/>
    </location>
</feature>
<accession>B6W4X3</accession>
<dbReference type="HOGENOM" id="CLU_1439722_0_0_10"/>
<dbReference type="Proteomes" id="UP000004849">
    <property type="component" value="Unassembled WGS sequence"/>
</dbReference>
<proteinExistence type="predicted"/>
<dbReference type="InterPro" id="IPR010181">
    <property type="entry name" value="CGCAxxGCC_motif"/>
</dbReference>
<evidence type="ECO:0008006" key="4">
    <source>
        <dbReference type="Google" id="ProtNLM"/>
    </source>
</evidence>
<dbReference type="AlphaFoldDB" id="B6W4X3"/>
<dbReference type="EMBL" id="ABWZ01000082">
    <property type="protein sequence ID" value="EEB22941.1"/>
    <property type="molecule type" value="Genomic_DNA"/>
</dbReference>
<protein>
    <recommendedName>
        <fullName evidence="4">C_GCAxxG_C_C family protein</fullName>
    </recommendedName>
</protein>
<dbReference type="GeneID" id="93446897"/>
<keyword evidence="1" id="KW-0732">Signal</keyword>
<reference evidence="2 3" key="1">
    <citation type="submission" date="2008-10" db="EMBL/GenBank/DDBJ databases">
        <title>Draft genome sequence of Bacteroides dorei (DSM 17855).</title>
        <authorList>
            <person name="Sudarsanam P."/>
            <person name="Ley R."/>
            <person name="Guruge J."/>
            <person name="Turnbaugh P.J."/>
            <person name="Mahowald M."/>
            <person name="Liep D."/>
            <person name="Gordon J."/>
        </authorList>
    </citation>
    <scope>NUCLEOTIDE SEQUENCE [LARGE SCALE GENOMIC DNA]</scope>
    <source>
        <strain evidence="2 3">DSM 17855</strain>
    </source>
</reference>
<evidence type="ECO:0000313" key="3">
    <source>
        <dbReference type="Proteomes" id="UP000004849"/>
    </source>
</evidence>
<dbReference type="RefSeq" id="WP_007838600.1">
    <property type="nucleotide sequence ID" value="NZ_DS995537.1"/>
</dbReference>
<name>B6W4X3_9BACT</name>
<evidence type="ECO:0000313" key="2">
    <source>
        <dbReference type="EMBL" id="EEB22941.1"/>
    </source>
</evidence>
<feature type="signal peptide" evidence="1">
    <location>
        <begin position="1"/>
        <end position="24"/>
    </location>
</feature>
<sequence length="196" mass="21141">MKKKLIIPAAGLLAAALYPMTAHGSETKDGTAEKTTVTNMESELTRKANEIITKLREEGYSCSQATFLGLCRALGSELTDKQLKALSAGFRGGIGKTYEDGTCGALTAGVMALGMYTPDDNDKGIALAGELFKHFKDTYGTVKCGDIVGQFQFTRCTGCCLCIARKAVELLQREQVELPQPETVTWNEAVQSKTQE</sequence>
<gene>
    <name evidence="2" type="ORF">BACDOR_04589</name>
</gene>
<reference evidence="2 3" key="2">
    <citation type="submission" date="2008-10" db="EMBL/GenBank/DDBJ databases">
        <authorList>
            <person name="Fulton L."/>
            <person name="Clifton S."/>
            <person name="Fulton B."/>
            <person name="Xu J."/>
            <person name="Minx P."/>
            <person name="Pepin K.H."/>
            <person name="Johnson M."/>
            <person name="Thiruvilangam P."/>
            <person name="Bhonagiri V."/>
            <person name="Nash W.E."/>
            <person name="Mardis E.R."/>
            <person name="Wilson R.K."/>
        </authorList>
    </citation>
    <scope>NUCLEOTIDE SEQUENCE [LARGE SCALE GENOMIC DNA]</scope>
    <source>
        <strain evidence="2 3">DSM 17855</strain>
    </source>
</reference>
<evidence type="ECO:0000256" key="1">
    <source>
        <dbReference type="SAM" id="SignalP"/>
    </source>
</evidence>
<organism evidence="2 3">
    <name type="scientific">Phocaeicola dorei DSM 17855</name>
    <dbReference type="NCBI Taxonomy" id="483217"/>
    <lineage>
        <taxon>Bacteria</taxon>
        <taxon>Pseudomonadati</taxon>
        <taxon>Bacteroidota</taxon>
        <taxon>Bacteroidia</taxon>
        <taxon>Bacteroidales</taxon>
        <taxon>Bacteroidaceae</taxon>
        <taxon>Phocaeicola</taxon>
    </lineage>
</organism>